<dbReference type="EMBL" id="PQXH01000058">
    <property type="protein sequence ID" value="TGO14129.1"/>
    <property type="molecule type" value="Genomic_DNA"/>
</dbReference>
<evidence type="ECO:0000313" key="2">
    <source>
        <dbReference type="Proteomes" id="UP000297777"/>
    </source>
</evidence>
<dbReference type="AlphaFoldDB" id="A0A4Z1ERV0"/>
<gene>
    <name evidence="1" type="ORF">BTUL_0058g00550</name>
</gene>
<evidence type="ECO:0000313" key="1">
    <source>
        <dbReference type="EMBL" id="TGO14129.1"/>
    </source>
</evidence>
<protein>
    <submittedName>
        <fullName evidence="1">Uncharacterized protein</fullName>
    </submittedName>
</protein>
<dbReference type="Proteomes" id="UP000297777">
    <property type="component" value="Unassembled WGS sequence"/>
</dbReference>
<name>A0A4Z1ERV0_9HELO</name>
<keyword evidence="2" id="KW-1185">Reference proteome</keyword>
<proteinExistence type="predicted"/>
<accession>A0A4Z1ERV0</accession>
<organism evidence="1 2">
    <name type="scientific">Botrytis tulipae</name>
    <dbReference type="NCBI Taxonomy" id="87230"/>
    <lineage>
        <taxon>Eukaryota</taxon>
        <taxon>Fungi</taxon>
        <taxon>Dikarya</taxon>
        <taxon>Ascomycota</taxon>
        <taxon>Pezizomycotina</taxon>
        <taxon>Leotiomycetes</taxon>
        <taxon>Helotiales</taxon>
        <taxon>Sclerotiniaceae</taxon>
        <taxon>Botrytis</taxon>
    </lineage>
</organism>
<reference evidence="1 2" key="1">
    <citation type="submission" date="2017-12" db="EMBL/GenBank/DDBJ databases">
        <title>Comparative genomics of Botrytis spp.</title>
        <authorList>
            <person name="Valero-Jimenez C.A."/>
            <person name="Tapia P."/>
            <person name="Veloso J."/>
            <person name="Silva-Moreno E."/>
            <person name="Staats M."/>
            <person name="Valdes J.H."/>
            <person name="Van Kan J.A.L."/>
        </authorList>
    </citation>
    <scope>NUCLEOTIDE SEQUENCE [LARGE SCALE GENOMIC DNA]</scope>
    <source>
        <strain evidence="1 2">Bt9001</strain>
    </source>
</reference>
<comment type="caution">
    <text evidence="1">The sequence shown here is derived from an EMBL/GenBank/DDBJ whole genome shotgun (WGS) entry which is preliminary data.</text>
</comment>
<sequence>MQNYYGTIEKTFPTSELPQGPIKDTPDAGSTINLIDSMLVIELNSPASPVHKTTAGIKADQLNLEGIYRDL</sequence>